<accession>A0ABV0U118</accession>
<evidence type="ECO:0000256" key="1">
    <source>
        <dbReference type="SAM" id="MobiDB-lite"/>
    </source>
</evidence>
<sequence length="100" mass="10760">MGQPGLLGSDCTYQVRIAKHTTMYLRIEKGPISPTVHHSSSTSRGSHIHRSTGSDTSTSNSFAAAATHLTSTIVAVPTATAAARFRTWNNYSFSVSNRSY</sequence>
<proteinExistence type="predicted"/>
<feature type="region of interest" description="Disordered" evidence="1">
    <location>
        <begin position="31"/>
        <end position="60"/>
    </location>
</feature>
<gene>
    <name evidence="2" type="ORF">ILYODFUR_037675</name>
</gene>
<keyword evidence="3" id="KW-1185">Reference proteome</keyword>
<protein>
    <submittedName>
        <fullName evidence="2">Uncharacterized protein</fullName>
    </submittedName>
</protein>
<name>A0ABV0U118_9TELE</name>
<dbReference type="Proteomes" id="UP001482620">
    <property type="component" value="Unassembled WGS sequence"/>
</dbReference>
<organism evidence="2 3">
    <name type="scientific">Ilyodon furcidens</name>
    <name type="common">goldbreast splitfin</name>
    <dbReference type="NCBI Taxonomy" id="33524"/>
    <lineage>
        <taxon>Eukaryota</taxon>
        <taxon>Metazoa</taxon>
        <taxon>Chordata</taxon>
        <taxon>Craniata</taxon>
        <taxon>Vertebrata</taxon>
        <taxon>Euteleostomi</taxon>
        <taxon>Actinopterygii</taxon>
        <taxon>Neopterygii</taxon>
        <taxon>Teleostei</taxon>
        <taxon>Neoteleostei</taxon>
        <taxon>Acanthomorphata</taxon>
        <taxon>Ovalentaria</taxon>
        <taxon>Atherinomorphae</taxon>
        <taxon>Cyprinodontiformes</taxon>
        <taxon>Goodeidae</taxon>
        <taxon>Ilyodon</taxon>
    </lineage>
</organism>
<comment type="caution">
    <text evidence="2">The sequence shown here is derived from an EMBL/GenBank/DDBJ whole genome shotgun (WGS) entry which is preliminary data.</text>
</comment>
<reference evidence="2 3" key="1">
    <citation type="submission" date="2021-06" db="EMBL/GenBank/DDBJ databases">
        <authorList>
            <person name="Palmer J.M."/>
        </authorList>
    </citation>
    <scope>NUCLEOTIDE SEQUENCE [LARGE SCALE GENOMIC DNA]</scope>
    <source>
        <strain evidence="3">if_2019</strain>
        <tissue evidence="2">Muscle</tissue>
    </source>
</reference>
<dbReference type="EMBL" id="JAHRIQ010054868">
    <property type="protein sequence ID" value="MEQ2238864.1"/>
    <property type="molecule type" value="Genomic_DNA"/>
</dbReference>
<evidence type="ECO:0000313" key="2">
    <source>
        <dbReference type="EMBL" id="MEQ2238864.1"/>
    </source>
</evidence>
<feature type="compositionally biased region" description="Polar residues" evidence="1">
    <location>
        <begin position="36"/>
        <end position="45"/>
    </location>
</feature>
<evidence type="ECO:0000313" key="3">
    <source>
        <dbReference type="Proteomes" id="UP001482620"/>
    </source>
</evidence>